<protein>
    <submittedName>
        <fullName evidence="2">Unannotated protein</fullName>
    </submittedName>
</protein>
<dbReference type="PANTHER" id="PTHR47990">
    <property type="entry name" value="2-OXOGLUTARATE (2OG) AND FE(II)-DEPENDENT OXYGENASE SUPERFAMILY PROTEIN-RELATED"/>
    <property type="match status" value="1"/>
</dbReference>
<evidence type="ECO:0000313" key="2">
    <source>
        <dbReference type="EMBL" id="CAB4614084.1"/>
    </source>
</evidence>
<dbReference type="InterPro" id="IPR044861">
    <property type="entry name" value="IPNS-like_FE2OG_OXY"/>
</dbReference>
<proteinExistence type="predicted"/>
<dbReference type="PROSITE" id="PS51471">
    <property type="entry name" value="FE2OG_OXY"/>
    <property type="match status" value="1"/>
</dbReference>
<accession>A0A6J6HSJ3</accession>
<dbReference type="InterPro" id="IPR005123">
    <property type="entry name" value="Oxoglu/Fe-dep_dioxygenase_dom"/>
</dbReference>
<dbReference type="Pfam" id="PF14226">
    <property type="entry name" value="DIOX_N"/>
    <property type="match status" value="1"/>
</dbReference>
<evidence type="ECO:0000259" key="1">
    <source>
        <dbReference type="PROSITE" id="PS51471"/>
    </source>
</evidence>
<dbReference type="Pfam" id="PF03171">
    <property type="entry name" value="2OG-FeII_Oxy"/>
    <property type="match status" value="1"/>
</dbReference>
<dbReference type="Gene3D" id="2.60.120.330">
    <property type="entry name" value="B-lactam Antibiotic, Isopenicillin N Synthase, Chain"/>
    <property type="match status" value="1"/>
</dbReference>
<dbReference type="InterPro" id="IPR050231">
    <property type="entry name" value="Iron_ascorbate_oxido_reductase"/>
</dbReference>
<name>A0A6J6HSJ3_9ZZZZ</name>
<dbReference type="InterPro" id="IPR026992">
    <property type="entry name" value="DIOX_N"/>
</dbReference>
<gene>
    <name evidence="2" type="ORF">UFOPK1835_01280</name>
</gene>
<feature type="domain" description="Fe2OG dioxygenase" evidence="1">
    <location>
        <begin position="152"/>
        <end position="262"/>
    </location>
</feature>
<reference evidence="2" key="1">
    <citation type="submission" date="2020-05" db="EMBL/GenBank/DDBJ databases">
        <authorList>
            <person name="Chiriac C."/>
            <person name="Salcher M."/>
            <person name="Ghai R."/>
            <person name="Kavagutti S V."/>
        </authorList>
    </citation>
    <scope>NUCLEOTIDE SEQUENCE</scope>
</reference>
<dbReference type="PRINTS" id="PR00682">
    <property type="entry name" value="IPNSYNTHASE"/>
</dbReference>
<sequence length="315" mass="35386">MIPVPTIDISNPSTASLAALDDACRDHGFFLLAGHGLDAVIDRTWAETRAFFDADRSVRVSIMRTQENPLGYFDRELTKRKRDTKEVFDYLDPSIEQLDERNRWPEGLPGFRDSMVEFFEEFSSLADRTLGLLHDALELSEGARPQIASDRHSSTVRLNHYPVGDPVPEGERSGIVGLGDVALGQHTDPGVLTLLLQDQTGGLQTESTALGWIDVPPVPGTIVVNLGDCMQAWTNDRYRAAVHRVVPMTEMRRFSIPYFSNPNRASVIEPVEELCPDGPRYRAFEWREFTAARAYDNFVDAGTPDTQVTDYRLER</sequence>
<organism evidence="2">
    <name type="scientific">freshwater metagenome</name>
    <dbReference type="NCBI Taxonomy" id="449393"/>
    <lineage>
        <taxon>unclassified sequences</taxon>
        <taxon>metagenomes</taxon>
        <taxon>ecological metagenomes</taxon>
    </lineage>
</organism>
<dbReference type="SUPFAM" id="SSF51197">
    <property type="entry name" value="Clavaminate synthase-like"/>
    <property type="match status" value="1"/>
</dbReference>
<dbReference type="InterPro" id="IPR027443">
    <property type="entry name" value="IPNS-like_sf"/>
</dbReference>
<dbReference type="AlphaFoldDB" id="A0A6J6HSJ3"/>
<dbReference type="EMBL" id="CAEZUP010000054">
    <property type="protein sequence ID" value="CAB4614084.1"/>
    <property type="molecule type" value="Genomic_DNA"/>
</dbReference>